<dbReference type="OrthoDB" id="1897643at2759"/>
<dbReference type="AlphaFoldDB" id="A0A7J7P220"/>
<name>A0A7J7P220_9MAGN</name>
<accession>A0A7J7P220</accession>
<dbReference type="InterPro" id="IPR027949">
    <property type="entry name" value="Chloroplast_duf"/>
</dbReference>
<dbReference type="PANTHER" id="PTHR33358">
    <property type="entry name" value="F-BOX PROTEIN WITH A DOMAIN PROTEIN"/>
    <property type="match status" value="1"/>
</dbReference>
<keyword evidence="2" id="KW-1185">Reference proteome</keyword>
<organism evidence="1 2">
    <name type="scientific">Kingdonia uniflora</name>
    <dbReference type="NCBI Taxonomy" id="39325"/>
    <lineage>
        <taxon>Eukaryota</taxon>
        <taxon>Viridiplantae</taxon>
        <taxon>Streptophyta</taxon>
        <taxon>Embryophyta</taxon>
        <taxon>Tracheophyta</taxon>
        <taxon>Spermatophyta</taxon>
        <taxon>Magnoliopsida</taxon>
        <taxon>Ranunculales</taxon>
        <taxon>Circaeasteraceae</taxon>
        <taxon>Kingdonia</taxon>
    </lineage>
</organism>
<evidence type="ECO:0000313" key="1">
    <source>
        <dbReference type="EMBL" id="KAF6173282.1"/>
    </source>
</evidence>
<dbReference type="EMBL" id="JACGCM010000347">
    <property type="protein sequence ID" value="KAF6173282.1"/>
    <property type="molecule type" value="Genomic_DNA"/>
</dbReference>
<evidence type="ECO:0008006" key="3">
    <source>
        <dbReference type="Google" id="ProtNLM"/>
    </source>
</evidence>
<protein>
    <recommendedName>
        <fullName evidence="3">F-box protein</fullName>
    </recommendedName>
</protein>
<gene>
    <name evidence="1" type="ORF">GIB67_026977</name>
</gene>
<dbReference type="PANTHER" id="PTHR33358:SF12">
    <property type="entry name" value="F-BOX PROTEIN WITH A DOMAIN PROTEIN"/>
    <property type="match status" value="1"/>
</dbReference>
<dbReference type="Proteomes" id="UP000541444">
    <property type="component" value="Unassembled WGS sequence"/>
</dbReference>
<proteinExistence type="predicted"/>
<evidence type="ECO:0000313" key="2">
    <source>
        <dbReference type="Proteomes" id="UP000541444"/>
    </source>
</evidence>
<comment type="caution">
    <text evidence="1">The sequence shown here is derived from an EMBL/GenBank/DDBJ whole genome shotgun (WGS) entry which is preliminary data.</text>
</comment>
<reference evidence="1 2" key="1">
    <citation type="journal article" date="2020" name="IScience">
        <title>Genome Sequencing of the Endangered Kingdonia uniflora (Circaeasteraceae, Ranunculales) Reveals Potential Mechanisms of Evolutionary Specialization.</title>
        <authorList>
            <person name="Sun Y."/>
            <person name="Deng T."/>
            <person name="Zhang A."/>
            <person name="Moore M.J."/>
            <person name="Landis J.B."/>
            <person name="Lin N."/>
            <person name="Zhang H."/>
            <person name="Zhang X."/>
            <person name="Huang J."/>
            <person name="Zhang X."/>
            <person name="Sun H."/>
            <person name="Wang H."/>
        </authorList>
    </citation>
    <scope>NUCLEOTIDE SEQUENCE [LARGE SCALE GENOMIC DNA]</scope>
    <source>
        <strain evidence="1">TB1705</strain>
        <tissue evidence="1">Leaf</tissue>
    </source>
</reference>
<sequence length="422" mass="46013">MAATLQASNLICSSSSSFSHRYNYKTVKATLQTPKIRISLPKLPTRNLFVEELNFRNGLNTITTTTSTSPRDEEGRSDSKAIAELYAVLEAVSDRIEMHANVAAQRNNWNNLLLNSINTITITAATMVGLASSTGAFGESLLALKLSSTLLYSSATGMLLVMNKIQPSQLAEEQRNATKLFKQLQTQIQTTLALGTPTRIDVKDAMEKVLALDKAYPLPLLGGVMLEKFPENVKPAVWWPKQQRLQKQYGTNSGQNGWSDKLEEEMANIVAVLKNRDMEDYVRLGKLAVKINKAFAITGPLLTGVAAIGSAFVGAPSHGSEAVVLGVVAGALATVVNTMEHGGQVGMVVEMYRSCAGSFLQLQESIEATLREKELGRRENGELFERKVALKLGRSLSELRNLAETSSLKITNNSEEFASKLF</sequence>
<dbReference type="Pfam" id="PF14476">
    <property type="entry name" value="Chloroplast_duf"/>
    <property type="match status" value="1"/>
</dbReference>